<keyword evidence="1" id="KW-0812">Transmembrane</keyword>
<feature type="transmembrane region" description="Helical" evidence="1">
    <location>
        <begin position="20"/>
        <end position="41"/>
    </location>
</feature>
<sequence>MMLVLTPFMNRTTPYVLGLPFLLFWIVLSVVMTSVCMFVVYQTDPANRDDADATTQVQS</sequence>
<keyword evidence="1" id="KW-0472">Membrane</keyword>
<evidence type="ECO:0000313" key="3">
    <source>
        <dbReference type="Proteomes" id="UP000320244"/>
    </source>
</evidence>
<keyword evidence="1" id="KW-1133">Transmembrane helix</keyword>
<dbReference type="Pfam" id="PF11755">
    <property type="entry name" value="DUF3311"/>
    <property type="match status" value="1"/>
</dbReference>
<comment type="caution">
    <text evidence="2">The sequence shown here is derived from an EMBL/GenBank/DDBJ whole genome shotgun (WGS) entry which is preliminary data.</text>
</comment>
<dbReference type="EMBL" id="VCQV01000019">
    <property type="protein sequence ID" value="TWP35492.1"/>
    <property type="molecule type" value="Genomic_DNA"/>
</dbReference>
<dbReference type="AlphaFoldDB" id="A0A563DZV1"/>
<protein>
    <submittedName>
        <fullName evidence="2">DUF3311 domain-containing protein</fullName>
    </submittedName>
</protein>
<dbReference type="Proteomes" id="UP000320244">
    <property type="component" value="Unassembled WGS sequence"/>
</dbReference>
<dbReference type="InterPro" id="IPR021741">
    <property type="entry name" value="DUF3311"/>
</dbReference>
<reference evidence="2 3" key="1">
    <citation type="submission" date="2019-05" db="EMBL/GenBank/DDBJ databases">
        <authorList>
            <person name="Lee S.D."/>
        </authorList>
    </citation>
    <scope>NUCLEOTIDE SEQUENCE [LARGE SCALE GENOMIC DNA]</scope>
    <source>
        <strain evidence="2 3">C5-26</strain>
    </source>
</reference>
<accession>A0A563DZV1</accession>
<dbReference type="OrthoDB" id="3628949at2"/>
<proteinExistence type="predicted"/>
<evidence type="ECO:0000313" key="2">
    <source>
        <dbReference type="EMBL" id="TWP35492.1"/>
    </source>
</evidence>
<keyword evidence="3" id="KW-1185">Reference proteome</keyword>
<gene>
    <name evidence="2" type="ORF">FGL98_13815</name>
</gene>
<reference evidence="2 3" key="2">
    <citation type="submission" date="2019-08" db="EMBL/GenBank/DDBJ databases">
        <title>Jejuicoccus antrihumi gen. nov., sp. nov., a new member of the family Dermacoccaceae isolated from a cave.</title>
        <authorList>
            <person name="Schumann P."/>
            <person name="Kim I.S."/>
        </authorList>
    </citation>
    <scope>NUCLEOTIDE SEQUENCE [LARGE SCALE GENOMIC DNA]</scope>
    <source>
        <strain evidence="2 3">C5-26</strain>
    </source>
</reference>
<organism evidence="2 3">
    <name type="scientific">Leekyejoonella antrihumi</name>
    <dbReference type="NCBI Taxonomy" id="1660198"/>
    <lineage>
        <taxon>Bacteria</taxon>
        <taxon>Bacillati</taxon>
        <taxon>Actinomycetota</taxon>
        <taxon>Actinomycetes</taxon>
        <taxon>Micrococcales</taxon>
        <taxon>Dermacoccaceae</taxon>
        <taxon>Leekyejoonella</taxon>
    </lineage>
</organism>
<evidence type="ECO:0000256" key="1">
    <source>
        <dbReference type="SAM" id="Phobius"/>
    </source>
</evidence>
<name>A0A563DZV1_9MICO</name>